<dbReference type="AlphaFoldDB" id="A0A1C3VBQ9"/>
<keyword evidence="2" id="KW-1185">Reference proteome</keyword>
<organism evidence="1 2">
    <name type="scientific">Bradyrhizobium shewense</name>
    <dbReference type="NCBI Taxonomy" id="1761772"/>
    <lineage>
        <taxon>Bacteria</taxon>
        <taxon>Pseudomonadati</taxon>
        <taxon>Pseudomonadota</taxon>
        <taxon>Alphaproteobacteria</taxon>
        <taxon>Hyphomicrobiales</taxon>
        <taxon>Nitrobacteraceae</taxon>
        <taxon>Bradyrhizobium</taxon>
    </lineage>
</organism>
<accession>A0A1C3VBQ9</accession>
<evidence type="ECO:0000313" key="2">
    <source>
        <dbReference type="Proteomes" id="UP000199184"/>
    </source>
</evidence>
<gene>
    <name evidence="1" type="ORF">GA0061098_100414</name>
</gene>
<reference evidence="2" key="1">
    <citation type="submission" date="2016-08" db="EMBL/GenBank/DDBJ databases">
        <authorList>
            <person name="Varghese N."/>
            <person name="Submissions Spin"/>
        </authorList>
    </citation>
    <scope>NUCLEOTIDE SEQUENCE [LARGE SCALE GENOMIC DNA]</scope>
    <source>
        <strain evidence="2">ERR11</strain>
    </source>
</reference>
<dbReference type="EMBL" id="FMAI01000004">
    <property type="protein sequence ID" value="SCB25212.1"/>
    <property type="molecule type" value="Genomic_DNA"/>
</dbReference>
<name>A0A1C3VBQ9_9BRAD</name>
<evidence type="ECO:0000313" key="1">
    <source>
        <dbReference type="EMBL" id="SCB25212.1"/>
    </source>
</evidence>
<dbReference type="Proteomes" id="UP000199184">
    <property type="component" value="Unassembled WGS sequence"/>
</dbReference>
<sequence>MRTRPVASGPGTVRRTMPLLALRRKDSGRAIPSARLKSAKSGPKTLPVWPYRGRDRWPQRCPHANVRRITLVIRSFLLGRPYIAS</sequence>
<protein>
    <submittedName>
        <fullName evidence="1">Uncharacterized protein</fullName>
    </submittedName>
</protein>
<proteinExistence type="predicted"/>